<sequence>MSGGILWRLAVECIGIERAVVLAEEGPSDYSIRSGRAVCLERTGTHSWWEDSLSEEEIALLVGSYSVEEPKMPTYQVTWWPTPTEWANSGRGIQGYWTSGDEFWFQRRLNHIPQGKAKPLSGRKWRSHLRHAQSSAKNISRTFESAASDAFRKFSSHLREYSCQSKIQVP</sequence>
<dbReference type="Proteomes" id="UP000305948">
    <property type="component" value="Unassembled WGS sequence"/>
</dbReference>
<evidence type="ECO:0000313" key="1">
    <source>
        <dbReference type="EMBL" id="TFK45649.1"/>
    </source>
</evidence>
<protein>
    <submittedName>
        <fullName evidence="1">Uncharacterized protein</fullName>
    </submittedName>
</protein>
<reference evidence="1 2" key="1">
    <citation type="journal article" date="2019" name="Nat. Ecol. Evol.">
        <title>Megaphylogeny resolves global patterns of mushroom evolution.</title>
        <authorList>
            <person name="Varga T."/>
            <person name="Krizsan K."/>
            <person name="Foldi C."/>
            <person name="Dima B."/>
            <person name="Sanchez-Garcia M."/>
            <person name="Sanchez-Ramirez S."/>
            <person name="Szollosi G.J."/>
            <person name="Szarkandi J.G."/>
            <person name="Papp V."/>
            <person name="Albert L."/>
            <person name="Andreopoulos W."/>
            <person name="Angelini C."/>
            <person name="Antonin V."/>
            <person name="Barry K.W."/>
            <person name="Bougher N.L."/>
            <person name="Buchanan P."/>
            <person name="Buyck B."/>
            <person name="Bense V."/>
            <person name="Catcheside P."/>
            <person name="Chovatia M."/>
            <person name="Cooper J."/>
            <person name="Damon W."/>
            <person name="Desjardin D."/>
            <person name="Finy P."/>
            <person name="Geml J."/>
            <person name="Haridas S."/>
            <person name="Hughes K."/>
            <person name="Justo A."/>
            <person name="Karasinski D."/>
            <person name="Kautmanova I."/>
            <person name="Kiss B."/>
            <person name="Kocsube S."/>
            <person name="Kotiranta H."/>
            <person name="LaButti K.M."/>
            <person name="Lechner B.E."/>
            <person name="Liimatainen K."/>
            <person name="Lipzen A."/>
            <person name="Lukacs Z."/>
            <person name="Mihaltcheva S."/>
            <person name="Morgado L.N."/>
            <person name="Niskanen T."/>
            <person name="Noordeloos M.E."/>
            <person name="Ohm R.A."/>
            <person name="Ortiz-Santana B."/>
            <person name="Ovrebo C."/>
            <person name="Racz N."/>
            <person name="Riley R."/>
            <person name="Savchenko A."/>
            <person name="Shiryaev A."/>
            <person name="Soop K."/>
            <person name="Spirin V."/>
            <person name="Szebenyi C."/>
            <person name="Tomsovsky M."/>
            <person name="Tulloss R.E."/>
            <person name="Uehling J."/>
            <person name="Grigoriev I.V."/>
            <person name="Vagvolgyi C."/>
            <person name="Papp T."/>
            <person name="Martin F.M."/>
            <person name="Miettinen O."/>
            <person name="Hibbett D.S."/>
            <person name="Nagy L.G."/>
        </authorList>
    </citation>
    <scope>NUCLEOTIDE SEQUENCE [LARGE SCALE GENOMIC DNA]</scope>
    <source>
        <strain evidence="1 2">OMC1185</strain>
    </source>
</reference>
<gene>
    <name evidence="1" type="ORF">OE88DRAFT_1740052</name>
</gene>
<keyword evidence="2" id="KW-1185">Reference proteome</keyword>
<name>A0A5C3MJQ1_9AGAM</name>
<accession>A0A5C3MJQ1</accession>
<dbReference type="EMBL" id="ML213538">
    <property type="protein sequence ID" value="TFK45649.1"/>
    <property type="molecule type" value="Genomic_DNA"/>
</dbReference>
<organism evidence="1 2">
    <name type="scientific">Heliocybe sulcata</name>
    <dbReference type="NCBI Taxonomy" id="5364"/>
    <lineage>
        <taxon>Eukaryota</taxon>
        <taxon>Fungi</taxon>
        <taxon>Dikarya</taxon>
        <taxon>Basidiomycota</taxon>
        <taxon>Agaricomycotina</taxon>
        <taxon>Agaricomycetes</taxon>
        <taxon>Gloeophyllales</taxon>
        <taxon>Gloeophyllaceae</taxon>
        <taxon>Heliocybe</taxon>
    </lineage>
</organism>
<proteinExistence type="predicted"/>
<dbReference type="AlphaFoldDB" id="A0A5C3MJQ1"/>
<dbReference type="OrthoDB" id="3270336at2759"/>
<evidence type="ECO:0000313" key="2">
    <source>
        <dbReference type="Proteomes" id="UP000305948"/>
    </source>
</evidence>